<comment type="function">
    <text evidence="6">Bidirectionally degrades single-stranded DNA into large acid-insoluble oligonucleotides, which are then degraded further into small acid-soluble oligonucleotides.</text>
</comment>
<evidence type="ECO:0000256" key="6">
    <source>
        <dbReference type="HAMAP-Rule" id="MF_00337"/>
    </source>
</evidence>
<evidence type="ECO:0000256" key="1">
    <source>
        <dbReference type="ARBA" id="ARBA00009998"/>
    </source>
</evidence>
<dbReference type="EMBL" id="JAFBEV010000021">
    <property type="protein sequence ID" value="MBM7658679.1"/>
    <property type="molecule type" value="Genomic_DNA"/>
</dbReference>
<reference evidence="7 8" key="1">
    <citation type="submission" date="2021-01" db="EMBL/GenBank/DDBJ databases">
        <title>Genomic Encyclopedia of Type Strains, Phase IV (KMG-IV): sequencing the most valuable type-strain genomes for metagenomic binning, comparative biology and taxonomic classification.</title>
        <authorList>
            <person name="Goeker M."/>
        </authorList>
    </citation>
    <scope>NUCLEOTIDE SEQUENCE [LARGE SCALE GENOMIC DNA]</scope>
    <source>
        <strain evidence="7 8">DSM 100968</strain>
    </source>
</reference>
<gene>
    <name evidence="6" type="primary">xseB</name>
    <name evidence="7" type="ORF">JOC27_002141</name>
</gene>
<sequence>MSEKAEKAGEQAVSFEEAMVELESIVKQLETNDVPLEKAIDLFQKGMAYSKLCHDKLEKVSDKMDRLMHTEGDSEPFSISGDEGQ</sequence>
<comment type="subcellular location">
    <subcellularLocation>
        <location evidence="6">Cytoplasm</location>
    </subcellularLocation>
</comment>
<comment type="subunit">
    <text evidence="6">Heterooligomer composed of large and small subunits.</text>
</comment>
<comment type="similarity">
    <text evidence="1 6">Belongs to the XseB family.</text>
</comment>
<comment type="caution">
    <text evidence="7">The sequence shown here is derived from an EMBL/GenBank/DDBJ whole genome shotgun (WGS) entry which is preliminary data.</text>
</comment>
<evidence type="ECO:0000256" key="4">
    <source>
        <dbReference type="ARBA" id="ARBA00022801"/>
    </source>
</evidence>
<evidence type="ECO:0000256" key="5">
    <source>
        <dbReference type="ARBA" id="ARBA00022839"/>
    </source>
</evidence>
<evidence type="ECO:0000313" key="8">
    <source>
        <dbReference type="Proteomes" id="UP000823201"/>
    </source>
</evidence>
<keyword evidence="3 6" id="KW-0540">Nuclease</keyword>
<dbReference type="HAMAP" id="MF_00337">
    <property type="entry name" value="Exonuc_7_S"/>
    <property type="match status" value="1"/>
</dbReference>
<proteinExistence type="inferred from homology"/>
<evidence type="ECO:0000313" key="7">
    <source>
        <dbReference type="EMBL" id="MBM7658679.1"/>
    </source>
</evidence>
<accession>A0ABS2QAA7</accession>
<dbReference type="InterPro" id="IPR037004">
    <property type="entry name" value="Exonuc_VII_ssu_sf"/>
</dbReference>
<dbReference type="NCBIfam" id="TIGR01280">
    <property type="entry name" value="xseB"/>
    <property type="match status" value="1"/>
</dbReference>
<dbReference type="RefSeq" id="WP_205007235.1">
    <property type="nucleotide sequence ID" value="NZ_CBCRXA010000021.1"/>
</dbReference>
<dbReference type="SUPFAM" id="SSF116842">
    <property type="entry name" value="XseB-like"/>
    <property type="match status" value="1"/>
</dbReference>
<comment type="catalytic activity">
    <reaction evidence="6">
        <text>Exonucleolytic cleavage in either 5'- to 3'- or 3'- to 5'-direction to yield nucleoside 5'-phosphates.</text>
        <dbReference type="EC" id="3.1.11.6"/>
    </reaction>
</comment>
<keyword evidence="2 6" id="KW-0963">Cytoplasm</keyword>
<dbReference type="GO" id="GO:0008855">
    <property type="term" value="F:exodeoxyribonuclease VII activity"/>
    <property type="evidence" value="ECO:0007669"/>
    <property type="project" value="UniProtKB-EC"/>
</dbReference>
<keyword evidence="8" id="KW-1185">Reference proteome</keyword>
<keyword evidence="4 6" id="KW-0378">Hydrolase</keyword>
<name>A0ABS2QAA7_9BACL</name>
<dbReference type="EC" id="3.1.11.6" evidence="6"/>
<evidence type="ECO:0000256" key="3">
    <source>
        <dbReference type="ARBA" id="ARBA00022722"/>
    </source>
</evidence>
<evidence type="ECO:0000256" key="2">
    <source>
        <dbReference type="ARBA" id="ARBA00022490"/>
    </source>
</evidence>
<dbReference type="InterPro" id="IPR003761">
    <property type="entry name" value="Exonuc_VII_S"/>
</dbReference>
<dbReference type="Pfam" id="PF02609">
    <property type="entry name" value="Exonuc_VII_S"/>
    <property type="match status" value="1"/>
</dbReference>
<organism evidence="7 8">
    <name type="scientific">Sporolactobacillus spathodeae</name>
    <dbReference type="NCBI Taxonomy" id="1465502"/>
    <lineage>
        <taxon>Bacteria</taxon>
        <taxon>Bacillati</taxon>
        <taxon>Bacillota</taxon>
        <taxon>Bacilli</taxon>
        <taxon>Bacillales</taxon>
        <taxon>Sporolactobacillaceae</taxon>
        <taxon>Sporolactobacillus</taxon>
    </lineage>
</organism>
<dbReference type="Proteomes" id="UP000823201">
    <property type="component" value="Unassembled WGS sequence"/>
</dbReference>
<dbReference type="PANTHER" id="PTHR34137">
    <property type="entry name" value="EXODEOXYRIBONUCLEASE 7 SMALL SUBUNIT"/>
    <property type="match status" value="1"/>
</dbReference>
<protein>
    <recommendedName>
        <fullName evidence="6">Exodeoxyribonuclease 7 small subunit</fullName>
        <ecNumber evidence="6">3.1.11.6</ecNumber>
    </recommendedName>
    <alternativeName>
        <fullName evidence="6">Exodeoxyribonuclease VII small subunit</fullName>
        <shortName evidence="6">Exonuclease VII small subunit</shortName>
    </alternativeName>
</protein>
<dbReference type="PANTHER" id="PTHR34137:SF1">
    <property type="entry name" value="EXODEOXYRIBONUCLEASE 7 SMALL SUBUNIT"/>
    <property type="match status" value="1"/>
</dbReference>
<keyword evidence="5 6" id="KW-0269">Exonuclease</keyword>
<dbReference type="Gene3D" id="1.10.287.1040">
    <property type="entry name" value="Exonuclease VII, small subunit"/>
    <property type="match status" value="1"/>
</dbReference>